<proteinExistence type="predicted"/>
<comment type="caution">
    <text evidence="2">The sequence shown here is derived from an EMBL/GenBank/DDBJ whole genome shotgun (WGS) entry which is preliminary data.</text>
</comment>
<dbReference type="AlphaFoldDB" id="A0A6M1TZQ8"/>
<dbReference type="InterPro" id="IPR018037">
    <property type="entry name" value="FixH_proteobacterial"/>
</dbReference>
<name>A0A6M1TZQ8_9RHOB</name>
<keyword evidence="1" id="KW-0812">Transmembrane</keyword>
<feature type="transmembrane region" description="Helical" evidence="1">
    <location>
        <begin position="9"/>
        <end position="32"/>
    </location>
</feature>
<keyword evidence="3" id="KW-1185">Reference proteome</keyword>
<dbReference type="PIRSF" id="PIRSF011386">
    <property type="entry name" value="FixH"/>
    <property type="match status" value="1"/>
</dbReference>
<organism evidence="2 3">
    <name type="scientific">Paragemmobacter kunshanensis</name>
    <dbReference type="NCBI Taxonomy" id="2583234"/>
    <lineage>
        <taxon>Bacteria</taxon>
        <taxon>Pseudomonadati</taxon>
        <taxon>Pseudomonadota</taxon>
        <taxon>Alphaproteobacteria</taxon>
        <taxon>Rhodobacterales</taxon>
        <taxon>Paracoccaceae</taxon>
        <taxon>Paragemmobacter</taxon>
    </lineage>
</organism>
<reference evidence="2 3" key="1">
    <citation type="submission" date="2020-02" db="EMBL/GenBank/DDBJ databases">
        <title>Rhodobacter translucens sp. nov., a novel bacterium isolated from activated sludge.</title>
        <authorList>
            <person name="Liu J."/>
        </authorList>
    </citation>
    <scope>NUCLEOTIDE SEQUENCE [LARGE SCALE GENOMIC DNA]</scope>
    <source>
        <strain evidence="2 3">HX-7-19</strain>
    </source>
</reference>
<evidence type="ECO:0000313" key="2">
    <source>
        <dbReference type="EMBL" id="NGQ89315.1"/>
    </source>
</evidence>
<sequence>MAELKGRHVLAIAVGAFGVIIAVNLVMAWQAIRTFPGLEVANGYVASQTFDVERRAQEALGWTAVPDYRDGRLTLTVTDADGLPAVVQSLEVLVGRTTAANDDQRPVLTRVAGVWEADLALARGKWMLKVEAVATDGTLFRQRLELFVRDEAQG</sequence>
<dbReference type="Pfam" id="PF05751">
    <property type="entry name" value="FixH"/>
    <property type="match status" value="1"/>
</dbReference>
<keyword evidence="1" id="KW-0472">Membrane</keyword>
<protein>
    <submittedName>
        <fullName evidence="2">FixH family protein</fullName>
    </submittedName>
</protein>
<dbReference type="InterPro" id="IPR008620">
    <property type="entry name" value="FixH"/>
</dbReference>
<dbReference type="RefSeq" id="WP_165046425.1">
    <property type="nucleotide sequence ID" value="NZ_JAALFE010000001.1"/>
</dbReference>
<evidence type="ECO:0000313" key="3">
    <source>
        <dbReference type="Proteomes" id="UP000474758"/>
    </source>
</evidence>
<gene>
    <name evidence="2" type="ORF">G5V65_00285</name>
</gene>
<keyword evidence="1" id="KW-1133">Transmembrane helix</keyword>
<accession>A0A6M1TZQ8</accession>
<evidence type="ECO:0000256" key="1">
    <source>
        <dbReference type="SAM" id="Phobius"/>
    </source>
</evidence>
<dbReference type="Proteomes" id="UP000474758">
    <property type="component" value="Unassembled WGS sequence"/>
</dbReference>
<dbReference type="EMBL" id="JAALFE010000001">
    <property type="protein sequence ID" value="NGQ89315.1"/>
    <property type="molecule type" value="Genomic_DNA"/>
</dbReference>